<organism evidence="2">
    <name type="scientific">Eggerthella lenta</name>
    <name type="common">Eubacterium lentum</name>
    <dbReference type="NCBI Taxonomy" id="84112"/>
    <lineage>
        <taxon>Bacteria</taxon>
        <taxon>Bacillati</taxon>
        <taxon>Actinomycetota</taxon>
        <taxon>Coriobacteriia</taxon>
        <taxon>Eggerthellales</taxon>
        <taxon>Eggerthellaceae</taxon>
        <taxon>Eggerthella</taxon>
    </lineage>
</organism>
<keyword evidence="2" id="KW-0378">Hydrolase</keyword>
<evidence type="ECO:0000313" key="2">
    <source>
        <dbReference type="EMBL" id="VYU37929.1"/>
    </source>
</evidence>
<dbReference type="AlphaFoldDB" id="A0A6N3EEF2"/>
<dbReference type="SUPFAM" id="SSF52540">
    <property type="entry name" value="P-loop containing nucleoside triphosphate hydrolases"/>
    <property type="match status" value="1"/>
</dbReference>
<dbReference type="EMBL" id="CACRTT010000023">
    <property type="protein sequence ID" value="VYU37929.1"/>
    <property type="molecule type" value="Genomic_DNA"/>
</dbReference>
<sequence>MTIKTKEKLFEEDVEAYLTSPDGGYLKCDDKHSLTFVEDLGEEEGCSWQQVDGGYRILPGKGVDIITLANFIQTTQPKAWERFKKTCDSDPLKKLANAFQDAVDRDGIVRILKHGFKHRGITFKVLYFAPENSLNEASVVRYRQNACRCIRQFHFSATGNQTVDIVLDLNGIPVVGIELKDQFTNQTYENAEAQWKRRDARESCFKFKNRMIAFFAVDTSYATMATELKGDSTYFLPINQGTNGAGFDGEKGNPACEDGYPVEHLWKTVLQKDSLIDIINKFLHLEKKDNIVLDKHGNEKTVTKERIIFPRYHQLDAVRKLVADVKENGTGKNYLIQHSAGSGKSNSIAWVAYRLASLFNEGNTPIFDSVVVVTDRRVLDAQLQETISGFDHQIGSVCVIDKDMHASDLRDALNGGKRLIVSTLQKFPVIFEEVENTGKHFAVVIDEAHSSQTGRSAQKLKTALADLTDPLREYAEIEAEDEEARGDSEDELVNDMAAHGRHKNLTFCAFTATPKNKTLEMFGNEMLDGSFRPFHVYSMRQAIQEGFILNPLDHYVAYSEAVEIAKTAPDNPDVPTSPTMKLLRKYKELHPYAIGQKAAIIVETFRNITSKAIKGKGKMMVVTASRLATVRYFHEVKRYMQEKGYNDIEVLVAFSGSVIDPADPDGVEYTEPSTNVGHDGARIAETQTKKEFRFYGDVLIVAEKYQTGFDEPLLHTMVIDKKLKDVKAVQTLCRVNRIHPDKHDTFILDFVNDPDKIKEAFGRYYSDAALSRHINVDLIYRTQTELRDFEVYEEEDIEAASLVAFGKDDKRNVQGRLSSALKPAVVKYEALDDDVRYQFRRKVRSFCKWYAYITQITRMFDKDLHKEYVYLSYLQHLLEVQKIVVESVDDKVEMRFYKLEKSFDGSIELEAINEPLDQIVPLGDKVIDKKTDPLQIVIDRINEQYVGDFTDEDRVVLRQLAEKLEADGSIKNSVGHDGSKIFKNNIFPKVFGEVARQAFKENMEAFESMFSDAEKYQAIMNALAEMFVQRYQMN</sequence>
<dbReference type="EC" id="3.1.21.3" evidence="2"/>
<dbReference type="RefSeq" id="WP_021410391.1">
    <property type="nucleotide sequence ID" value="NZ_CACRTT010000023.1"/>
</dbReference>
<dbReference type="SMART" id="SM00487">
    <property type="entry name" value="DEXDc"/>
    <property type="match status" value="1"/>
</dbReference>
<reference evidence="2" key="1">
    <citation type="submission" date="2019-11" db="EMBL/GenBank/DDBJ databases">
        <authorList>
            <person name="Feng L."/>
        </authorList>
    </citation>
    <scope>NUCLEOTIDE SEQUENCE</scope>
    <source>
        <strain evidence="2">ElentaLFYP107</strain>
    </source>
</reference>
<dbReference type="InterPro" id="IPR027417">
    <property type="entry name" value="P-loop_NTPase"/>
</dbReference>
<dbReference type="InterPro" id="IPR055180">
    <property type="entry name" value="HsdR_RecA-like_helicase_dom_2"/>
</dbReference>
<proteinExistence type="predicted"/>
<dbReference type="Pfam" id="PF04313">
    <property type="entry name" value="HSDR_N"/>
    <property type="match status" value="1"/>
</dbReference>
<dbReference type="PANTHER" id="PTHR42927:SF1">
    <property type="entry name" value="HELICASE SUPERFAMILY 1 AND 2 DOMAIN-CONTAINING PROTEIN"/>
    <property type="match status" value="1"/>
</dbReference>
<dbReference type="Gene3D" id="3.40.50.300">
    <property type="entry name" value="P-loop containing nucleotide triphosphate hydrolases"/>
    <property type="match status" value="2"/>
</dbReference>
<protein>
    <submittedName>
        <fullName evidence="2">Type I restriction enzyme EcoR124II R protein</fullName>
        <ecNumber evidence="2">3.1.21.3</ecNumber>
    </submittedName>
</protein>
<dbReference type="GO" id="GO:0009035">
    <property type="term" value="F:type I site-specific deoxyribonuclease activity"/>
    <property type="evidence" value="ECO:0007669"/>
    <property type="project" value="UniProtKB-EC"/>
</dbReference>
<dbReference type="PANTHER" id="PTHR42927">
    <property type="entry name" value="HELICASE SUPERFAMILY 1 AND 2 DOMAIN-CONTAINING PROTEIN"/>
    <property type="match status" value="1"/>
</dbReference>
<dbReference type="InterPro" id="IPR014001">
    <property type="entry name" value="Helicase_ATP-bd"/>
</dbReference>
<dbReference type="GO" id="GO:0003677">
    <property type="term" value="F:DNA binding"/>
    <property type="evidence" value="ECO:0007669"/>
    <property type="project" value="UniProtKB-KW"/>
</dbReference>
<evidence type="ECO:0000259" key="1">
    <source>
        <dbReference type="SMART" id="SM00487"/>
    </source>
</evidence>
<name>A0A6N3EEF2_EGGLN</name>
<dbReference type="Pfam" id="PF22679">
    <property type="entry name" value="T1R_D3-like"/>
    <property type="match status" value="1"/>
</dbReference>
<dbReference type="GO" id="GO:0009307">
    <property type="term" value="P:DNA restriction-modification system"/>
    <property type="evidence" value="ECO:0007669"/>
    <property type="project" value="UniProtKB-KW"/>
</dbReference>
<accession>A0A6N3EEF2</accession>
<dbReference type="GO" id="GO:0005524">
    <property type="term" value="F:ATP binding"/>
    <property type="evidence" value="ECO:0007669"/>
    <property type="project" value="UniProtKB-KW"/>
</dbReference>
<dbReference type="InterPro" id="IPR040980">
    <property type="entry name" value="SWI2_SNF2"/>
</dbReference>
<dbReference type="InterPro" id="IPR007409">
    <property type="entry name" value="Restrct_endonuc_type1_HsdR_N"/>
</dbReference>
<dbReference type="Pfam" id="PF18766">
    <property type="entry name" value="SWI2_SNF2"/>
    <property type="match status" value="1"/>
</dbReference>
<dbReference type="Gene3D" id="3.90.1570.50">
    <property type="match status" value="1"/>
</dbReference>
<feature type="domain" description="Helicase ATP-binding" evidence="1">
    <location>
        <begin position="306"/>
        <end position="537"/>
    </location>
</feature>
<gene>
    <name evidence="2" type="primary">hsdR</name>
    <name evidence="2" type="ORF">ELLFYP107_00335</name>
</gene>